<evidence type="ECO:0008006" key="3">
    <source>
        <dbReference type="Google" id="ProtNLM"/>
    </source>
</evidence>
<feature type="non-terminal residue" evidence="1">
    <location>
        <position position="1"/>
    </location>
</feature>
<accession>A0ABV0PZS1</accession>
<proteinExistence type="predicted"/>
<sequence>AVWQFGKMISCAQPGVNPLAYNEYGCWCGLGAVKCMINAIKTAESFLDVTVFWIFHMFSCIVSAAQTRRYIVQLTISARLQCVSVTVRRLTALLDIRLFSSENKKLDWDLSGLYGLVEERGHILLFVSVCRAENHHPILKHRGNKTVYKGFPGVTVCTAAFLLGYDPNVNLGLQLTGC</sequence>
<evidence type="ECO:0000313" key="1">
    <source>
        <dbReference type="EMBL" id="MEQ2188811.1"/>
    </source>
</evidence>
<dbReference type="InterPro" id="IPR036444">
    <property type="entry name" value="PLipase_A2_dom_sf"/>
</dbReference>
<evidence type="ECO:0000313" key="2">
    <source>
        <dbReference type="Proteomes" id="UP001476798"/>
    </source>
</evidence>
<gene>
    <name evidence="1" type="ORF">GOODEAATRI_018732</name>
</gene>
<protein>
    <recommendedName>
        <fullName evidence="3">Phospholipase A(2)</fullName>
    </recommendedName>
</protein>
<organism evidence="1 2">
    <name type="scientific">Goodea atripinnis</name>
    <dbReference type="NCBI Taxonomy" id="208336"/>
    <lineage>
        <taxon>Eukaryota</taxon>
        <taxon>Metazoa</taxon>
        <taxon>Chordata</taxon>
        <taxon>Craniata</taxon>
        <taxon>Vertebrata</taxon>
        <taxon>Euteleostomi</taxon>
        <taxon>Actinopterygii</taxon>
        <taxon>Neopterygii</taxon>
        <taxon>Teleostei</taxon>
        <taxon>Neoteleostei</taxon>
        <taxon>Acanthomorphata</taxon>
        <taxon>Ovalentaria</taxon>
        <taxon>Atherinomorphae</taxon>
        <taxon>Cyprinodontiformes</taxon>
        <taxon>Goodeidae</taxon>
        <taxon>Goodea</taxon>
    </lineage>
</organism>
<reference evidence="1 2" key="1">
    <citation type="submission" date="2021-06" db="EMBL/GenBank/DDBJ databases">
        <authorList>
            <person name="Palmer J.M."/>
        </authorList>
    </citation>
    <scope>NUCLEOTIDE SEQUENCE [LARGE SCALE GENOMIC DNA]</scope>
    <source>
        <strain evidence="1 2">GA_2019</strain>
        <tissue evidence="1">Muscle</tissue>
    </source>
</reference>
<dbReference type="SUPFAM" id="SSF48619">
    <property type="entry name" value="Phospholipase A2, PLA2"/>
    <property type="match status" value="1"/>
</dbReference>
<comment type="caution">
    <text evidence="1">The sequence shown here is derived from an EMBL/GenBank/DDBJ whole genome shotgun (WGS) entry which is preliminary data.</text>
</comment>
<name>A0ABV0PZS1_9TELE</name>
<dbReference type="Proteomes" id="UP001476798">
    <property type="component" value="Unassembled WGS sequence"/>
</dbReference>
<keyword evidence="2" id="KW-1185">Reference proteome</keyword>
<dbReference type="EMBL" id="JAHRIO010091575">
    <property type="protein sequence ID" value="MEQ2188811.1"/>
    <property type="molecule type" value="Genomic_DNA"/>
</dbReference>
<dbReference type="Gene3D" id="1.20.90.10">
    <property type="entry name" value="Phospholipase A2 domain"/>
    <property type="match status" value="1"/>
</dbReference>